<evidence type="ECO:0000313" key="2">
    <source>
        <dbReference type="Proteomes" id="UP000422221"/>
    </source>
</evidence>
<dbReference type="InterPro" id="IPR025590">
    <property type="entry name" value="DUF4348"/>
</dbReference>
<dbReference type="RefSeq" id="WP_005930925.1">
    <property type="nucleotide sequence ID" value="NZ_CABKSE010000002.1"/>
</dbReference>
<evidence type="ECO:0000313" key="1">
    <source>
        <dbReference type="EMBL" id="KAA3760991.1"/>
    </source>
</evidence>
<organism evidence="1 2">
    <name type="scientific">Bacteroides salyersiae</name>
    <dbReference type="NCBI Taxonomy" id="291644"/>
    <lineage>
        <taxon>Bacteria</taxon>
        <taxon>Pseudomonadati</taxon>
        <taxon>Bacteroidota</taxon>
        <taxon>Bacteroidia</taxon>
        <taxon>Bacteroidales</taxon>
        <taxon>Bacteroidaceae</taxon>
        <taxon>Bacteroides</taxon>
    </lineage>
</organism>
<reference evidence="1 2" key="1">
    <citation type="journal article" date="2019" name="Nat. Med.">
        <title>A library of human gut bacterial isolates paired with longitudinal multiomics data enables mechanistic microbiome research.</title>
        <authorList>
            <person name="Poyet M."/>
            <person name="Groussin M."/>
            <person name="Gibbons S.M."/>
            <person name="Avila-Pacheco J."/>
            <person name="Jiang X."/>
            <person name="Kearney S.M."/>
            <person name="Perrotta A.R."/>
            <person name="Berdy B."/>
            <person name="Zhao S."/>
            <person name="Lieberman T.D."/>
            <person name="Swanson P.K."/>
            <person name="Smith M."/>
            <person name="Roesemann S."/>
            <person name="Alexander J.E."/>
            <person name="Rich S.A."/>
            <person name="Livny J."/>
            <person name="Vlamakis H."/>
            <person name="Clish C."/>
            <person name="Bullock K."/>
            <person name="Deik A."/>
            <person name="Scott J."/>
            <person name="Pierce K.A."/>
            <person name="Xavier R.J."/>
            <person name="Alm E.J."/>
        </authorList>
    </citation>
    <scope>NUCLEOTIDE SEQUENCE [LARGE SCALE GENOMIC DNA]</scope>
    <source>
        <strain evidence="1 2">BIOML-A10</strain>
    </source>
</reference>
<dbReference type="Gene3D" id="3.10.450.410">
    <property type="match status" value="2"/>
</dbReference>
<name>A0A7J4XFU0_9BACE</name>
<dbReference type="PROSITE" id="PS51257">
    <property type="entry name" value="PROKAR_LIPOPROTEIN"/>
    <property type="match status" value="1"/>
</dbReference>
<dbReference type="Proteomes" id="UP000422221">
    <property type="component" value="Unassembled WGS sequence"/>
</dbReference>
<dbReference type="Pfam" id="PF14254">
    <property type="entry name" value="DUF4348"/>
    <property type="match status" value="1"/>
</dbReference>
<proteinExistence type="predicted"/>
<dbReference type="AlphaFoldDB" id="A0A7J4XFU0"/>
<sequence length="284" mass="32995">MKKLIAGVMALALLASCGNKKTGIDPFASLTNEVDSALHRADTLHRPKAPEEPKPTEADESFDDFIYNFASDDELQRQRVKFPLSYYNGDEPSKIDKKYWKHDDLFTKQNYYTLLFDREEDMDLVGDTTLTSVQVEWIFIRTHKMKKYYFERIKGAWILEAIDLRPLEKGDNEDFVEFFGRFATDSLFQSRRIKQPLAFVTTDPDDDFSVLETTLDLNQWFAFKPELPTDRLSNINYGQKSIDDSNVKIVALKGIGNGLSNILYFKRKERSGDWELYKFEDVSI</sequence>
<protein>
    <submittedName>
        <fullName evidence="1">DUF4348 domain-containing protein</fullName>
    </submittedName>
</protein>
<dbReference type="EMBL" id="VWMK01000018">
    <property type="protein sequence ID" value="KAA3760991.1"/>
    <property type="molecule type" value="Genomic_DNA"/>
</dbReference>
<accession>A0A7J4XFU0</accession>
<dbReference type="GeneID" id="93117696"/>
<comment type="caution">
    <text evidence="1">The sequence shown here is derived from an EMBL/GenBank/DDBJ whole genome shotgun (WGS) entry which is preliminary data.</text>
</comment>
<gene>
    <name evidence="1" type="ORF">F3F73_17145</name>
</gene>